<dbReference type="InterPro" id="IPR004499">
    <property type="entry name" value="Pro-tRNA-ligase_IIa_arc-type"/>
</dbReference>
<evidence type="ECO:0000256" key="7">
    <source>
        <dbReference type="HAMAP-Rule" id="MF_01571"/>
    </source>
</evidence>
<dbReference type="InterPro" id="IPR002316">
    <property type="entry name" value="Pro-tRNA-ligase_IIa"/>
</dbReference>
<dbReference type="GO" id="GO:0017101">
    <property type="term" value="C:aminoacyl-tRNA synthetase multienzyme complex"/>
    <property type="evidence" value="ECO:0007669"/>
    <property type="project" value="TreeGrafter"/>
</dbReference>
<dbReference type="CDD" id="cd00862">
    <property type="entry name" value="ProRS_anticodon_zinc"/>
    <property type="match status" value="1"/>
</dbReference>
<dbReference type="AlphaFoldDB" id="A0A1F6GCL6"/>
<dbReference type="Pfam" id="PF00587">
    <property type="entry name" value="tRNA-synt_2b"/>
    <property type="match status" value="1"/>
</dbReference>
<dbReference type="SUPFAM" id="SSF55681">
    <property type="entry name" value="Class II aaRS and biotin synthetases"/>
    <property type="match status" value="1"/>
</dbReference>
<keyword evidence="3 7" id="KW-0067">ATP-binding</keyword>
<dbReference type="SMART" id="SM00946">
    <property type="entry name" value="ProRS-C_1"/>
    <property type="match status" value="1"/>
</dbReference>
<evidence type="ECO:0000256" key="2">
    <source>
        <dbReference type="ARBA" id="ARBA00022741"/>
    </source>
</evidence>
<evidence type="ECO:0000313" key="9">
    <source>
        <dbReference type="EMBL" id="OGG95858.1"/>
    </source>
</evidence>
<keyword evidence="7" id="KW-0963">Cytoplasm</keyword>
<dbReference type="InterPro" id="IPR017449">
    <property type="entry name" value="Pro-tRNA_synth_II"/>
</dbReference>
<dbReference type="Gene3D" id="3.40.50.800">
    <property type="entry name" value="Anticodon-binding domain"/>
    <property type="match status" value="1"/>
</dbReference>
<dbReference type="InterPro" id="IPR045864">
    <property type="entry name" value="aa-tRNA-synth_II/BPL/LPL"/>
</dbReference>
<reference evidence="9 10" key="1">
    <citation type="journal article" date="2016" name="Nat. Commun.">
        <title>Thousands of microbial genomes shed light on interconnected biogeochemical processes in an aquifer system.</title>
        <authorList>
            <person name="Anantharaman K."/>
            <person name="Brown C.T."/>
            <person name="Hug L.A."/>
            <person name="Sharon I."/>
            <person name="Castelle C.J."/>
            <person name="Probst A.J."/>
            <person name="Thomas B.C."/>
            <person name="Singh A."/>
            <person name="Wilkins M.J."/>
            <person name="Karaoz U."/>
            <person name="Brodie E.L."/>
            <person name="Williams K.H."/>
            <person name="Hubbard S.S."/>
            <person name="Banfield J.F."/>
        </authorList>
    </citation>
    <scope>NUCLEOTIDE SEQUENCE [LARGE SCALE GENOMIC DNA]</scope>
</reference>
<feature type="domain" description="Aminoacyl-transfer RNA synthetases class-II family profile" evidence="8">
    <location>
        <begin position="38"/>
        <end position="279"/>
    </location>
</feature>
<gene>
    <name evidence="7" type="primary">proS</name>
    <name evidence="9" type="ORF">A2V95_03285</name>
</gene>
<dbReference type="Proteomes" id="UP000178149">
    <property type="component" value="Unassembled WGS sequence"/>
</dbReference>
<dbReference type="PANTHER" id="PTHR43382:SF2">
    <property type="entry name" value="BIFUNCTIONAL GLUTAMATE_PROLINE--TRNA LIGASE"/>
    <property type="match status" value="1"/>
</dbReference>
<dbReference type="InterPro" id="IPR006195">
    <property type="entry name" value="aa-tRNA-synth_II"/>
</dbReference>
<organism evidence="9 10">
    <name type="scientific">Candidatus Kuenenbacteria bacterium RBG_16_41_7</name>
    <dbReference type="NCBI Taxonomy" id="1798560"/>
    <lineage>
        <taxon>Bacteria</taxon>
        <taxon>Candidatus Kueneniibacteriota</taxon>
    </lineage>
</organism>
<dbReference type="Gene3D" id="3.30.930.10">
    <property type="entry name" value="Bira Bifunctional Protein, Domain 2"/>
    <property type="match status" value="1"/>
</dbReference>
<dbReference type="GO" id="GO:0004827">
    <property type="term" value="F:proline-tRNA ligase activity"/>
    <property type="evidence" value="ECO:0007669"/>
    <property type="project" value="UniProtKB-UniRule"/>
</dbReference>
<comment type="catalytic activity">
    <reaction evidence="6 7">
        <text>tRNA(Pro) + L-proline + ATP = L-prolyl-tRNA(Pro) + AMP + diphosphate</text>
        <dbReference type="Rhea" id="RHEA:14305"/>
        <dbReference type="Rhea" id="RHEA-COMP:9700"/>
        <dbReference type="Rhea" id="RHEA-COMP:9702"/>
        <dbReference type="ChEBI" id="CHEBI:30616"/>
        <dbReference type="ChEBI" id="CHEBI:33019"/>
        <dbReference type="ChEBI" id="CHEBI:60039"/>
        <dbReference type="ChEBI" id="CHEBI:78442"/>
        <dbReference type="ChEBI" id="CHEBI:78532"/>
        <dbReference type="ChEBI" id="CHEBI:456215"/>
        <dbReference type="EC" id="6.1.1.15"/>
    </reaction>
</comment>
<dbReference type="PRINTS" id="PR01046">
    <property type="entry name" value="TRNASYNTHPRO"/>
</dbReference>
<evidence type="ECO:0000256" key="4">
    <source>
        <dbReference type="ARBA" id="ARBA00022917"/>
    </source>
</evidence>
<protein>
    <recommendedName>
        <fullName evidence="7">Proline--tRNA ligase</fullName>
        <ecNumber evidence="7">6.1.1.15</ecNumber>
    </recommendedName>
    <alternativeName>
        <fullName evidence="7">Prolyl-tRNA synthetase</fullName>
        <shortName evidence="7">ProRS</shortName>
    </alternativeName>
</protein>
<comment type="domain">
    <text evidence="7">Consists of three domains: the N-terminal catalytic domain, the anticodon-binding domain and the C-terminal extension.</text>
</comment>
<dbReference type="SUPFAM" id="SSF52954">
    <property type="entry name" value="Class II aaRS ABD-related"/>
    <property type="match status" value="1"/>
</dbReference>
<accession>A0A1F6GCL6</accession>
<evidence type="ECO:0000256" key="5">
    <source>
        <dbReference type="ARBA" id="ARBA00023146"/>
    </source>
</evidence>
<dbReference type="SUPFAM" id="SSF64586">
    <property type="entry name" value="C-terminal domain of ProRS"/>
    <property type="match status" value="1"/>
</dbReference>
<dbReference type="CDD" id="cd00778">
    <property type="entry name" value="ProRS_core_arch_euk"/>
    <property type="match status" value="1"/>
</dbReference>
<sequence>MSKLTPQSTDFSKWYNEIVLASGLADYSDVKGCMIIKPYGYALWENIQKVMDEKIKELGVDNVYLPLLIPESYFEKEKEHVKGFAPEVAWVTHAGGKKLDERLAIRPTSETIMYRTFARWIASYRDLPLKVNQWANVIRWEMRTRLFLRTTEFLWQEGHTLHETKEQADEMVQNALYMYKTFARDYLAMAVIDGRKSESEKFAGAEYTTSIEAMMKDKKALQLGTSHLLAQNFAKSFEVKFLDKEGKEQTPWPTSWGVSTRMIGGLIMAHGDDKGLIIPPNIAPIQVIIVPIWKDNSEKKIVKNYIEKLKEKLQGLKYKIDWDDGKSPGWKFNEWEMKGVPLRVEVGPKDEANNQLIAVRRDTGEKIKIDFRAAGNRIKVMLQEIQKNLLDNSAEFLTKNTREYSDYNNFKHDISKENFFALVDWCGDAKCEDKVKNDTKATTRVCLQAEQNHGEKKCLVCGKTAKNKVYLAKAY</sequence>
<dbReference type="GO" id="GO:0006433">
    <property type="term" value="P:prolyl-tRNA aminoacylation"/>
    <property type="evidence" value="ECO:0007669"/>
    <property type="project" value="UniProtKB-UniRule"/>
</dbReference>
<dbReference type="GO" id="GO:0005737">
    <property type="term" value="C:cytoplasm"/>
    <property type="evidence" value="ECO:0007669"/>
    <property type="project" value="UniProtKB-SubCell"/>
</dbReference>
<comment type="similarity">
    <text evidence="7">Belongs to the class-II aminoacyl-tRNA synthetase family. ProS type 3 subfamily.</text>
</comment>
<keyword evidence="4 7" id="KW-0648">Protein biosynthesis</keyword>
<dbReference type="InterPro" id="IPR016061">
    <property type="entry name" value="Pro-tRNA_ligase_II_C"/>
</dbReference>
<dbReference type="PANTHER" id="PTHR43382">
    <property type="entry name" value="PROLYL-TRNA SYNTHETASE"/>
    <property type="match status" value="1"/>
</dbReference>
<comment type="subunit">
    <text evidence="7">Homodimer.</text>
</comment>
<dbReference type="InterPro" id="IPR002314">
    <property type="entry name" value="aa-tRNA-synt_IIb"/>
</dbReference>
<dbReference type="InterPro" id="IPR033721">
    <property type="entry name" value="ProRS_core_arch_euk"/>
</dbReference>
<dbReference type="PROSITE" id="PS50862">
    <property type="entry name" value="AA_TRNA_LIGASE_II"/>
    <property type="match status" value="1"/>
</dbReference>
<dbReference type="GO" id="GO:0005524">
    <property type="term" value="F:ATP binding"/>
    <property type="evidence" value="ECO:0007669"/>
    <property type="project" value="UniProtKB-UniRule"/>
</dbReference>
<name>A0A1F6GCL6_9BACT</name>
<dbReference type="InterPro" id="IPR004154">
    <property type="entry name" value="Anticodon-bd"/>
</dbReference>
<evidence type="ECO:0000313" key="10">
    <source>
        <dbReference type="Proteomes" id="UP000178149"/>
    </source>
</evidence>
<evidence type="ECO:0000256" key="1">
    <source>
        <dbReference type="ARBA" id="ARBA00022598"/>
    </source>
</evidence>
<keyword evidence="5 7" id="KW-0030">Aminoacyl-tRNA synthetase</keyword>
<dbReference type="Gene3D" id="3.30.110.30">
    <property type="entry name" value="C-terminal domain of ProRS"/>
    <property type="match status" value="1"/>
</dbReference>
<dbReference type="FunFam" id="3.40.50.800:FF:000005">
    <property type="entry name" value="bifunctional glutamate/proline--tRNA ligase"/>
    <property type="match status" value="1"/>
</dbReference>
<dbReference type="EC" id="6.1.1.15" evidence="7"/>
<dbReference type="InterPro" id="IPR036621">
    <property type="entry name" value="Anticodon-bd_dom_sf"/>
</dbReference>
<comment type="function">
    <text evidence="7">Catalyzes the attachment of proline to tRNA(Pro) in a two-step reaction: proline is first activated by ATP to form Pro-AMP and then transferred to the acceptor end of tRNA(Pro).</text>
</comment>
<dbReference type="EMBL" id="MFMV01000020">
    <property type="protein sequence ID" value="OGG95858.1"/>
    <property type="molecule type" value="Genomic_DNA"/>
</dbReference>
<dbReference type="Pfam" id="PF03129">
    <property type="entry name" value="HGTP_anticodon"/>
    <property type="match status" value="1"/>
</dbReference>
<comment type="caution">
    <text evidence="9">The sequence shown here is derived from an EMBL/GenBank/DDBJ whole genome shotgun (WGS) entry which is preliminary data.</text>
</comment>
<proteinExistence type="inferred from homology"/>
<dbReference type="NCBIfam" id="TIGR00408">
    <property type="entry name" value="proS_fam_I"/>
    <property type="match status" value="1"/>
</dbReference>
<evidence type="ECO:0000259" key="8">
    <source>
        <dbReference type="PROSITE" id="PS50862"/>
    </source>
</evidence>
<dbReference type="Pfam" id="PF09180">
    <property type="entry name" value="ProRS-C_1"/>
    <property type="match status" value="1"/>
</dbReference>
<keyword evidence="1 7" id="KW-0436">Ligase</keyword>
<comment type="subcellular location">
    <subcellularLocation>
        <location evidence="7">Cytoplasm</location>
    </subcellularLocation>
</comment>
<dbReference type="FunFam" id="3.30.930.10:FF:000037">
    <property type="entry name" value="Proline--tRNA ligase"/>
    <property type="match status" value="1"/>
</dbReference>
<evidence type="ECO:0000256" key="3">
    <source>
        <dbReference type="ARBA" id="ARBA00022840"/>
    </source>
</evidence>
<evidence type="ECO:0000256" key="6">
    <source>
        <dbReference type="ARBA" id="ARBA00047671"/>
    </source>
</evidence>
<dbReference type="HAMAP" id="MF_01571">
    <property type="entry name" value="Pro_tRNA_synth_type3"/>
    <property type="match status" value="1"/>
</dbReference>
<keyword evidence="2 7" id="KW-0547">Nucleotide-binding</keyword>